<proteinExistence type="predicted"/>
<dbReference type="InterPro" id="IPR046497">
    <property type="entry name" value="DUF6590"/>
</dbReference>
<organism evidence="2 3">
    <name type="scientific">Glonium stellatum</name>
    <dbReference type="NCBI Taxonomy" id="574774"/>
    <lineage>
        <taxon>Eukaryota</taxon>
        <taxon>Fungi</taxon>
        <taxon>Dikarya</taxon>
        <taxon>Ascomycota</taxon>
        <taxon>Pezizomycotina</taxon>
        <taxon>Dothideomycetes</taxon>
        <taxon>Pleosporomycetidae</taxon>
        <taxon>Gloniales</taxon>
        <taxon>Gloniaceae</taxon>
        <taxon>Glonium</taxon>
    </lineage>
</organism>
<accession>A0A8E2EXU7</accession>
<dbReference type="PANTHER" id="PTHR35391:SF5">
    <property type="entry name" value="DUF6590 DOMAIN-CONTAINING PROTEIN"/>
    <property type="match status" value="1"/>
</dbReference>
<dbReference type="OrthoDB" id="3559580at2759"/>
<protein>
    <recommendedName>
        <fullName evidence="1">DUF6590 domain-containing protein</fullName>
    </recommendedName>
</protein>
<sequence length="129" mass="14712">MYGQYVYSQIRRFVVVQERRGFCYACPIFTYGGRATMKSGVDPSEHAIIHINGTPPRLLLGEAQLEKQPIAVMPARSDVKLALASRINFGIQHPIQHNVKVKDLGDVREEDMPKLIGYWRIERNKELSS</sequence>
<evidence type="ECO:0000259" key="1">
    <source>
        <dbReference type="Pfam" id="PF20233"/>
    </source>
</evidence>
<evidence type="ECO:0000313" key="3">
    <source>
        <dbReference type="Proteomes" id="UP000250140"/>
    </source>
</evidence>
<dbReference type="AlphaFoldDB" id="A0A8E2EXU7"/>
<keyword evidence="3" id="KW-1185">Reference proteome</keyword>
<evidence type="ECO:0000313" key="2">
    <source>
        <dbReference type="EMBL" id="OCL06886.1"/>
    </source>
</evidence>
<name>A0A8E2EXU7_9PEZI</name>
<gene>
    <name evidence="2" type="ORF">AOQ84DRAFT_398772</name>
</gene>
<reference evidence="2 3" key="1">
    <citation type="journal article" date="2016" name="Nat. Commun.">
        <title>Ectomycorrhizal ecology is imprinted in the genome of the dominant symbiotic fungus Cenococcum geophilum.</title>
        <authorList>
            <consortium name="DOE Joint Genome Institute"/>
            <person name="Peter M."/>
            <person name="Kohler A."/>
            <person name="Ohm R.A."/>
            <person name="Kuo A."/>
            <person name="Krutzmann J."/>
            <person name="Morin E."/>
            <person name="Arend M."/>
            <person name="Barry K.W."/>
            <person name="Binder M."/>
            <person name="Choi C."/>
            <person name="Clum A."/>
            <person name="Copeland A."/>
            <person name="Grisel N."/>
            <person name="Haridas S."/>
            <person name="Kipfer T."/>
            <person name="LaButti K."/>
            <person name="Lindquist E."/>
            <person name="Lipzen A."/>
            <person name="Maire R."/>
            <person name="Meier B."/>
            <person name="Mihaltcheva S."/>
            <person name="Molinier V."/>
            <person name="Murat C."/>
            <person name="Poggeler S."/>
            <person name="Quandt C.A."/>
            <person name="Sperisen C."/>
            <person name="Tritt A."/>
            <person name="Tisserant E."/>
            <person name="Crous P.W."/>
            <person name="Henrissat B."/>
            <person name="Nehls U."/>
            <person name="Egli S."/>
            <person name="Spatafora J.W."/>
            <person name="Grigoriev I.V."/>
            <person name="Martin F.M."/>
        </authorList>
    </citation>
    <scope>NUCLEOTIDE SEQUENCE [LARGE SCALE GENOMIC DNA]</scope>
    <source>
        <strain evidence="2 3">CBS 207.34</strain>
    </source>
</reference>
<dbReference type="Pfam" id="PF20233">
    <property type="entry name" value="DUF6590"/>
    <property type="match status" value="1"/>
</dbReference>
<dbReference type="EMBL" id="KV749962">
    <property type="protein sequence ID" value="OCL06886.1"/>
    <property type="molecule type" value="Genomic_DNA"/>
</dbReference>
<dbReference type="Proteomes" id="UP000250140">
    <property type="component" value="Unassembled WGS sequence"/>
</dbReference>
<dbReference type="PANTHER" id="PTHR35391">
    <property type="entry name" value="C2H2-TYPE DOMAIN-CONTAINING PROTEIN-RELATED"/>
    <property type="match status" value="1"/>
</dbReference>
<feature type="domain" description="DUF6590" evidence="1">
    <location>
        <begin position="2"/>
        <end position="116"/>
    </location>
</feature>